<evidence type="ECO:0000259" key="1">
    <source>
        <dbReference type="PROSITE" id="PS50835"/>
    </source>
</evidence>
<dbReference type="AlphaFoldDB" id="A0A3M6U1A6"/>
<dbReference type="Gene3D" id="2.60.40.10">
    <property type="entry name" value="Immunoglobulins"/>
    <property type="match status" value="1"/>
</dbReference>
<dbReference type="Proteomes" id="UP000275408">
    <property type="component" value="Unassembled WGS sequence"/>
</dbReference>
<dbReference type="InterPro" id="IPR007110">
    <property type="entry name" value="Ig-like_dom"/>
</dbReference>
<keyword evidence="3" id="KW-1185">Reference proteome</keyword>
<name>A0A3M6U1A6_POCDA</name>
<sequence>MACDSPEFTNVSADVVLIEGGPVATLECTSGGEPTPNITYCCTASNGIGTASNHTVAVDVNYKPENVKLLVNGSTVCKSDDIRITCSADGKPAVHTYRLYENEIPVSDGDSSAGVWTRKYLKEGKFSYRCVGNNAVGASEKIVYIAIKVTDNSRVNFPMTICGTQDEGPYRCTAKNGVGRPVTKGVNMTVHCKC</sequence>
<accession>A0A3M6U1A6</accession>
<dbReference type="InterPro" id="IPR036179">
    <property type="entry name" value="Ig-like_dom_sf"/>
</dbReference>
<comment type="caution">
    <text evidence="2">The sequence shown here is derived from an EMBL/GenBank/DDBJ whole genome shotgun (WGS) entry which is preliminary data.</text>
</comment>
<protein>
    <recommendedName>
        <fullName evidence="1">Ig-like domain-containing protein</fullName>
    </recommendedName>
</protein>
<dbReference type="PANTHER" id="PTHR46013:SF7">
    <property type="entry name" value="IG-LIKE DOMAIN-CONTAINING PROTEIN"/>
    <property type="match status" value="1"/>
</dbReference>
<dbReference type="SUPFAM" id="SSF48726">
    <property type="entry name" value="Immunoglobulin"/>
    <property type="match status" value="1"/>
</dbReference>
<reference evidence="2 3" key="1">
    <citation type="journal article" date="2018" name="Sci. Rep.">
        <title>Comparative analysis of the Pocillopora damicornis genome highlights role of immune system in coral evolution.</title>
        <authorList>
            <person name="Cunning R."/>
            <person name="Bay R.A."/>
            <person name="Gillette P."/>
            <person name="Baker A.C."/>
            <person name="Traylor-Knowles N."/>
        </authorList>
    </citation>
    <scope>NUCLEOTIDE SEQUENCE [LARGE SCALE GENOMIC DNA]</scope>
    <source>
        <strain evidence="2">RSMAS</strain>
        <tissue evidence="2">Whole animal</tissue>
    </source>
</reference>
<organism evidence="2 3">
    <name type="scientific">Pocillopora damicornis</name>
    <name type="common">Cauliflower coral</name>
    <name type="synonym">Millepora damicornis</name>
    <dbReference type="NCBI Taxonomy" id="46731"/>
    <lineage>
        <taxon>Eukaryota</taxon>
        <taxon>Metazoa</taxon>
        <taxon>Cnidaria</taxon>
        <taxon>Anthozoa</taxon>
        <taxon>Hexacorallia</taxon>
        <taxon>Scleractinia</taxon>
        <taxon>Astrocoeniina</taxon>
        <taxon>Pocilloporidae</taxon>
        <taxon>Pocillopora</taxon>
    </lineage>
</organism>
<feature type="domain" description="Ig-like" evidence="1">
    <location>
        <begin position="64"/>
        <end position="183"/>
    </location>
</feature>
<proteinExistence type="predicted"/>
<evidence type="ECO:0000313" key="2">
    <source>
        <dbReference type="EMBL" id="RMX47391.1"/>
    </source>
</evidence>
<dbReference type="PANTHER" id="PTHR46013">
    <property type="entry name" value="VASCULAR CELL ADHESION MOLECULE 1"/>
    <property type="match status" value="1"/>
</dbReference>
<gene>
    <name evidence="2" type="ORF">pdam_00018753</name>
</gene>
<dbReference type="EMBL" id="RCHS01002423">
    <property type="protein sequence ID" value="RMX47391.1"/>
    <property type="molecule type" value="Genomic_DNA"/>
</dbReference>
<evidence type="ECO:0000313" key="3">
    <source>
        <dbReference type="Proteomes" id="UP000275408"/>
    </source>
</evidence>
<dbReference type="InterPro" id="IPR013783">
    <property type="entry name" value="Ig-like_fold"/>
</dbReference>
<dbReference type="PROSITE" id="PS50835">
    <property type="entry name" value="IG_LIKE"/>
    <property type="match status" value="1"/>
</dbReference>